<dbReference type="PROSITE" id="PS50893">
    <property type="entry name" value="ABC_TRANSPORTER_2"/>
    <property type="match status" value="1"/>
</dbReference>
<dbReference type="OrthoDB" id="8773773at2"/>
<organism evidence="5 6">
    <name type="scientific">Arthrobacter crusticola</name>
    <dbReference type="NCBI Taxonomy" id="2547960"/>
    <lineage>
        <taxon>Bacteria</taxon>
        <taxon>Bacillati</taxon>
        <taxon>Actinomycetota</taxon>
        <taxon>Actinomycetes</taxon>
        <taxon>Micrococcales</taxon>
        <taxon>Micrococcaceae</taxon>
        <taxon>Arthrobacter</taxon>
    </lineage>
</organism>
<dbReference type="InterPro" id="IPR050166">
    <property type="entry name" value="ABC_transporter_ATP-bind"/>
</dbReference>
<reference evidence="5 6" key="1">
    <citation type="submission" date="2019-03" db="EMBL/GenBank/DDBJ databases">
        <title>Arthrobacter sp. nov., an bacterium isolated from biocrust in Mu Us Desert.</title>
        <authorList>
            <person name="Lixiong L."/>
        </authorList>
    </citation>
    <scope>NUCLEOTIDE SEQUENCE [LARGE SCALE GENOMIC DNA]</scope>
    <source>
        <strain evidence="5 6">SLN-3</strain>
    </source>
</reference>
<evidence type="ECO:0000256" key="2">
    <source>
        <dbReference type="ARBA" id="ARBA00022741"/>
    </source>
</evidence>
<evidence type="ECO:0000256" key="3">
    <source>
        <dbReference type="ARBA" id="ARBA00022840"/>
    </source>
</evidence>
<protein>
    <submittedName>
        <fullName evidence="5">ABC transporter ATP-binding protein</fullName>
    </submittedName>
</protein>
<dbReference type="PROSITE" id="PS00211">
    <property type="entry name" value="ABC_TRANSPORTER_1"/>
    <property type="match status" value="1"/>
</dbReference>
<dbReference type="Gene3D" id="3.40.50.300">
    <property type="entry name" value="P-loop containing nucleotide triphosphate hydrolases"/>
    <property type="match status" value="1"/>
</dbReference>
<evidence type="ECO:0000313" key="5">
    <source>
        <dbReference type="EMBL" id="TDK24777.1"/>
    </source>
</evidence>
<evidence type="ECO:0000259" key="4">
    <source>
        <dbReference type="PROSITE" id="PS50893"/>
    </source>
</evidence>
<evidence type="ECO:0000313" key="6">
    <source>
        <dbReference type="Proteomes" id="UP000295411"/>
    </source>
</evidence>
<dbReference type="RefSeq" id="WP_133404442.1">
    <property type="nucleotide sequence ID" value="NZ_SMTK01000004.1"/>
</dbReference>
<keyword evidence="1" id="KW-0813">Transport</keyword>
<dbReference type="Proteomes" id="UP000295411">
    <property type="component" value="Unassembled WGS sequence"/>
</dbReference>
<dbReference type="InterPro" id="IPR027417">
    <property type="entry name" value="P-loop_NTPase"/>
</dbReference>
<dbReference type="CDD" id="cd03293">
    <property type="entry name" value="ABC_NrtD_SsuB_transporters"/>
    <property type="match status" value="1"/>
</dbReference>
<sequence length="270" mass="28583">MTAVLASSTTADPRRRPPLEVSFSRLGRSFGTSSDRRVVLRDVTVDIRPGEVLAILGTSGCGKSTLLRAAAGLDTPDAGSVLIDGTEVRGIDERCAVAFQEPRLLPWHTLQANVAIGLPKSSSASAGKAKVAELLKLVGLDRFAKHRPREVSGGMAQRASLARALARTPGVLLLDEPFGALDALTRLKMQDLLLEIHAAQPTTVLLVTHDVDEALQLADRILVLGSSGDGPGSTVKDLIPVPGARPRDRSSRELAELRRNLLALLGVAAH</sequence>
<name>A0A4R5TUP8_9MICC</name>
<gene>
    <name evidence="5" type="ORF">E2F48_13305</name>
</gene>
<accession>A0A4R5TUP8</accession>
<dbReference type="SUPFAM" id="SSF52540">
    <property type="entry name" value="P-loop containing nucleoside triphosphate hydrolases"/>
    <property type="match status" value="1"/>
</dbReference>
<dbReference type="AlphaFoldDB" id="A0A4R5TUP8"/>
<keyword evidence="2" id="KW-0547">Nucleotide-binding</keyword>
<dbReference type="InterPro" id="IPR003439">
    <property type="entry name" value="ABC_transporter-like_ATP-bd"/>
</dbReference>
<dbReference type="GO" id="GO:0005524">
    <property type="term" value="F:ATP binding"/>
    <property type="evidence" value="ECO:0007669"/>
    <property type="project" value="UniProtKB-KW"/>
</dbReference>
<dbReference type="Pfam" id="PF00005">
    <property type="entry name" value="ABC_tran"/>
    <property type="match status" value="1"/>
</dbReference>
<dbReference type="InterPro" id="IPR003593">
    <property type="entry name" value="AAA+_ATPase"/>
</dbReference>
<comment type="caution">
    <text evidence="5">The sequence shown here is derived from an EMBL/GenBank/DDBJ whole genome shotgun (WGS) entry which is preliminary data.</text>
</comment>
<dbReference type="PANTHER" id="PTHR42788">
    <property type="entry name" value="TAURINE IMPORT ATP-BINDING PROTEIN-RELATED"/>
    <property type="match status" value="1"/>
</dbReference>
<evidence type="ECO:0000256" key="1">
    <source>
        <dbReference type="ARBA" id="ARBA00022448"/>
    </source>
</evidence>
<proteinExistence type="predicted"/>
<dbReference type="PANTHER" id="PTHR42788:SF19">
    <property type="entry name" value="ALIPHATIC SULFONATES IMPORT ATP-BINDING PROTEIN SSUB 2"/>
    <property type="match status" value="1"/>
</dbReference>
<keyword evidence="3 5" id="KW-0067">ATP-binding</keyword>
<keyword evidence="6" id="KW-1185">Reference proteome</keyword>
<dbReference type="EMBL" id="SMTK01000004">
    <property type="protein sequence ID" value="TDK24777.1"/>
    <property type="molecule type" value="Genomic_DNA"/>
</dbReference>
<dbReference type="SMART" id="SM00382">
    <property type="entry name" value="AAA"/>
    <property type="match status" value="1"/>
</dbReference>
<dbReference type="InterPro" id="IPR017871">
    <property type="entry name" value="ABC_transporter-like_CS"/>
</dbReference>
<feature type="domain" description="ABC transporter" evidence="4">
    <location>
        <begin position="21"/>
        <end position="251"/>
    </location>
</feature>
<dbReference type="GO" id="GO:0016887">
    <property type="term" value="F:ATP hydrolysis activity"/>
    <property type="evidence" value="ECO:0007669"/>
    <property type="project" value="InterPro"/>
</dbReference>